<feature type="compositionally biased region" description="Pro residues" evidence="5">
    <location>
        <begin position="1"/>
        <end position="20"/>
    </location>
</feature>
<protein>
    <submittedName>
        <fullName evidence="6">Multidrug ABC transporter ATP-binding protein</fullName>
    </submittedName>
</protein>
<dbReference type="Pfam" id="PF00005">
    <property type="entry name" value="ABC_tran"/>
    <property type="match status" value="1"/>
</dbReference>
<dbReference type="Gene3D" id="3.40.50.300">
    <property type="entry name" value="P-loop containing nucleotide triphosphate hydrolases"/>
    <property type="match status" value="1"/>
</dbReference>
<keyword evidence="4 6" id="KW-0067">ATP-binding</keyword>
<accession>A0A2V3DSC5</accession>
<dbReference type="RefSeq" id="WP_110105904.1">
    <property type="nucleotide sequence ID" value="NZ_JACBZZ010000001.1"/>
</dbReference>
<keyword evidence="2" id="KW-0813">Transport</keyword>
<dbReference type="CDD" id="cd03230">
    <property type="entry name" value="ABC_DR_subfamily_A"/>
    <property type="match status" value="1"/>
</dbReference>
<gene>
    <name evidence="6" type="ORF">CVS29_08635</name>
</gene>
<keyword evidence="7" id="KW-1185">Reference proteome</keyword>
<reference evidence="6 7" key="1">
    <citation type="submission" date="2018-05" db="EMBL/GenBank/DDBJ databases">
        <title>Genetic diversity of glacier-inhabiting Cryobacterium bacteria in China and description of Cryobacterium mengkeensis sp. nov. and Arthrobacter glacialis sp. nov.</title>
        <authorList>
            <person name="Liu Q."/>
            <person name="Xin Y.-H."/>
        </authorList>
    </citation>
    <scope>NUCLEOTIDE SEQUENCE [LARGE SCALE GENOMIC DNA]</scope>
    <source>
        <strain evidence="6 7">GP3</strain>
    </source>
</reference>
<evidence type="ECO:0000256" key="1">
    <source>
        <dbReference type="ARBA" id="ARBA00005417"/>
    </source>
</evidence>
<dbReference type="InterPro" id="IPR003593">
    <property type="entry name" value="AAA+_ATPase"/>
</dbReference>
<dbReference type="EMBL" id="QHLZ01000004">
    <property type="protein sequence ID" value="PXA66040.1"/>
    <property type="molecule type" value="Genomic_DNA"/>
</dbReference>
<name>A0A2V3DSC5_9MICC</name>
<sequence>MTEFLPPPPATASPPQPAAQPSPEQLAPDGIFPPEGFRGLSAKGLSRSFGSVHAVVDMELLAPAGQVTALIGPNGAGKTTLLLMLASLLAPDTGSISVMGIDPVKDPTVARAKIGWMPDTLGVWESLTVREILTTMGHFYHLPKAGIPGRVEELLTLVSLSPLADQKARVLSRGQQQRLSLARALIHDPEVLLLDEPASGLDPGSRVALRRILRNLAAHGKVVVVSSHVLAELDEIADGAVFVNQGRTVLAQTVAQAADQGRRYCIAALDPAALAEALGNLGVEFSHGTVRAESVLVTVGSEVGAAKLLQDLMAAGVAVHDFGPATGALEETYMSMGVEQP</sequence>
<evidence type="ECO:0000256" key="4">
    <source>
        <dbReference type="ARBA" id="ARBA00022840"/>
    </source>
</evidence>
<evidence type="ECO:0000256" key="3">
    <source>
        <dbReference type="ARBA" id="ARBA00022741"/>
    </source>
</evidence>
<comment type="caution">
    <text evidence="6">The sequence shown here is derived from an EMBL/GenBank/DDBJ whole genome shotgun (WGS) entry which is preliminary data.</text>
</comment>
<organism evidence="6 7">
    <name type="scientific">Arthrobacter psychrochitiniphilus</name>
    <dbReference type="NCBI Taxonomy" id="291045"/>
    <lineage>
        <taxon>Bacteria</taxon>
        <taxon>Bacillati</taxon>
        <taxon>Actinomycetota</taxon>
        <taxon>Actinomycetes</taxon>
        <taxon>Micrococcales</taxon>
        <taxon>Micrococcaceae</taxon>
        <taxon>Arthrobacter</taxon>
    </lineage>
</organism>
<evidence type="ECO:0000256" key="2">
    <source>
        <dbReference type="ARBA" id="ARBA00022448"/>
    </source>
</evidence>
<evidence type="ECO:0000313" key="7">
    <source>
        <dbReference type="Proteomes" id="UP000246303"/>
    </source>
</evidence>
<dbReference type="GO" id="GO:0016887">
    <property type="term" value="F:ATP hydrolysis activity"/>
    <property type="evidence" value="ECO:0007669"/>
    <property type="project" value="InterPro"/>
</dbReference>
<dbReference type="PANTHER" id="PTHR43335">
    <property type="entry name" value="ABC TRANSPORTER, ATP-BINDING PROTEIN"/>
    <property type="match status" value="1"/>
</dbReference>
<dbReference type="GO" id="GO:0005524">
    <property type="term" value="F:ATP binding"/>
    <property type="evidence" value="ECO:0007669"/>
    <property type="project" value="UniProtKB-KW"/>
</dbReference>
<evidence type="ECO:0000256" key="5">
    <source>
        <dbReference type="SAM" id="MobiDB-lite"/>
    </source>
</evidence>
<dbReference type="InterPro" id="IPR027417">
    <property type="entry name" value="P-loop_NTPase"/>
</dbReference>
<dbReference type="Proteomes" id="UP000246303">
    <property type="component" value="Unassembled WGS sequence"/>
</dbReference>
<dbReference type="SMART" id="SM00382">
    <property type="entry name" value="AAA"/>
    <property type="match status" value="1"/>
</dbReference>
<comment type="similarity">
    <text evidence="1">Belongs to the ABC transporter superfamily.</text>
</comment>
<dbReference type="AlphaFoldDB" id="A0A2V3DSC5"/>
<evidence type="ECO:0000313" key="6">
    <source>
        <dbReference type="EMBL" id="PXA66040.1"/>
    </source>
</evidence>
<dbReference type="InterPro" id="IPR003439">
    <property type="entry name" value="ABC_transporter-like_ATP-bd"/>
</dbReference>
<proteinExistence type="inferred from homology"/>
<dbReference type="PROSITE" id="PS50893">
    <property type="entry name" value="ABC_TRANSPORTER_2"/>
    <property type="match status" value="1"/>
</dbReference>
<feature type="region of interest" description="Disordered" evidence="5">
    <location>
        <begin position="1"/>
        <end position="33"/>
    </location>
</feature>
<dbReference type="OrthoDB" id="9804819at2"/>
<dbReference type="PANTHER" id="PTHR43335:SF3">
    <property type="entry name" value="ABC TRANSPORTER"/>
    <property type="match status" value="1"/>
</dbReference>
<keyword evidence="3" id="KW-0547">Nucleotide-binding</keyword>
<dbReference type="SUPFAM" id="SSF52540">
    <property type="entry name" value="P-loop containing nucleoside triphosphate hydrolases"/>
    <property type="match status" value="1"/>
</dbReference>